<dbReference type="OrthoDB" id="5296884at2"/>
<dbReference type="InterPro" id="IPR051332">
    <property type="entry name" value="Fosfomycin_Res_Enzymes"/>
</dbReference>
<dbReference type="SUPFAM" id="SSF54593">
    <property type="entry name" value="Glyoxalase/Bleomycin resistance protein/Dihydroxybiphenyl dioxygenase"/>
    <property type="match status" value="1"/>
</dbReference>
<keyword evidence="2" id="KW-0560">Oxidoreductase</keyword>
<gene>
    <name evidence="2" type="ORF">SAMN05443575_2131</name>
</gene>
<accession>A0A1M5KE10</accession>
<evidence type="ECO:0000313" key="3">
    <source>
        <dbReference type="Proteomes" id="UP000186132"/>
    </source>
</evidence>
<reference evidence="2 3" key="1">
    <citation type="submission" date="2016-11" db="EMBL/GenBank/DDBJ databases">
        <authorList>
            <person name="Jaros S."/>
            <person name="Januszkiewicz K."/>
            <person name="Wedrychowicz H."/>
        </authorList>
    </citation>
    <scope>NUCLEOTIDE SEQUENCE [LARGE SCALE GENOMIC DNA]</scope>
    <source>
        <strain evidence="2 3">DSM 45627</strain>
    </source>
</reference>
<dbReference type="InterPro" id="IPR037523">
    <property type="entry name" value="VOC_core"/>
</dbReference>
<sequence length="137" mass="15292">MTPPVGSLHHLELWVPDVVRATREWGWLLTELGHEPFQEWPDGRSWRLGDTYVVLERSPALAAEHHDRHRPGLNHVAFHAGDRARVDDLAAAAAKHGWTLLFADRHPFAGGPDHYAAYLVNTDGYEVELVAAPLAPT</sequence>
<dbReference type="PANTHER" id="PTHR36113">
    <property type="entry name" value="LYASE, PUTATIVE-RELATED-RELATED"/>
    <property type="match status" value="1"/>
</dbReference>
<organism evidence="2 3">
    <name type="scientific">Jatrophihabitans endophyticus</name>
    <dbReference type="NCBI Taxonomy" id="1206085"/>
    <lineage>
        <taxon>Bacteria</taxon>
        <taxon>Bacillati</taxon>
        <taxon>Actinomycetota</taxon>
        <taxon>Actinomycetes</taxon>
        <taxon>Jatrophihabitantales</taxon>
        <taxon>Jatrophihabitantaceae</taxon>
        <taxon>Jatrophihabitans</taxon>
    </lineage>
</organism>
<dbReference type="PROSITE" id="PS51819">
    <property type="entry name" value="VOC"/>
    <property type="match status" value="1"/>
</dbReference>
<dbReference type="GO" id="GO:0051213">
    <property type="term" value="F:dioxygenase activity"/>
    <property type="evidence" value="ECO:0007669"/>
    <property type="project" value="UniProtKB-KW"/>
</dbReference>
<feature type="domain" description="VOC" evidence="1">
    <location>
        <begin position="7"/>
        <end position="132"/>
    </location>
</feature>
<dbReference type="PANTHER" id="PTHR36113:SF6">
    <property type="entry name" value="FOSFOMYCIN RESISTANCE PROTEIN FOSX"/>
    <property type="match status" value="1"/>
</dbReference>
<dbReference type="EMBL" id="FQVU01000003">
    <property type="protein sequence ID" value="SHG51184.1"/>
    <property type="molecule type" value="Genomic_DNA"/>
</dbReference>
<dbReference type="AlphaFoldDB" id="A0A1M5KE10"/>
<dbReference type="Gene3D" id="3.10.180.10">
    <property type="entry name" value="2,3-Dihydroxybiphenyl 1,2-Dioxygenase, domain 1"/>
    <property type="match status" value="1"/>
</dbReference>
<keyword evidence="3" id="KW-1185">Reference proteome</keyword>
<dbReference type="RefSeq" id="WP_073389878.1">
    <property type="nucleotide sequence ID" value="NZ_FQVU01000003.1"/>
</dbReference>
<dbReference type="Pfam" id="PF13669">
    <property type="entry name" value="Glyoxalase_4"/>
    <property type="match status" value="1"/>
</dbReference>
<dbReference type="InterPro" id="IPR029068">
    <property type="entry name" value="Glyas_Bleomycin-R_OHBP_Dase"/>
</dbReference>
<protein>
    <submittedName>
        <fullName evidence="2">Glyoxalase/Bleomycin resistance protein/Dioxygenase superfamily protein</fullName>
    </submittedName>
</protein>
<name>A0A1M5KE10_9ACTN</name>
<evidence type="ECO:0000313" key="2">
    <source>
        <dbReference type="EMBL" id="SHG51184.1"/>
    </source>
</evidence>
<evidence type="ECO:0000259" key="1">
    <source>
        <dbReference type="PROSITE" id="PS51819"/>
    </source>
</evidence>
<dbReference type="Proteomes" id="UP000186132">
    <property type="component" value="Unassembled WGS sequence"/>
</dbReference>
<proteinExistence type="predicted"/>
<dbReference type="STRING" id="1206085.SAMN05443575_2131"/>
<keyword evidence="2" id="KW-0223">Dioxygenase</keyword>